<feature type="transmembrane region" description="Helical" evidence="1">
    <location>
        <begin position="47"/>
        <end position="69"/>
    </location>
</feature>
<accession>X1CK02</accession>
<dbReference type="InterPro" id="IPR036259">
    <property type="entry name" value="MFS_trans_sf"/>
</dbReference>
<organism evidence="2">
    <name type="scientific">marine sediment metagenome</name>
    <dbReference type="NCBI Taxonomy" id="412755"/>
    <lineage>
        <taxon>unclassified sequences</taxon>
        <taxon>metagenomes</taxon>
        <taxon>ecological metagenomes</taxon>
    </lineage>
</organism>
<comment type="caution">
    <text evidence="2">The sequence shown here is derived from an EMBL/GenBank/DDBJ whole genome shotgun (WGS) entry which is preliminary data.</text>
</comment>
<keyword evidence="1" id="KW-1133">Transmembrane helix</keyword>
<dbReference type="AlphaFoldDB" id="X1CK02"/>
<proteinExistence type="predicted"/>
<dbReference type="SUPFAM" id="SSF103473">
    <property type="entry name" value="MFS general substrate transporter"/>
    <property type="match status" value="1"/>
</dbReference>
<reference evidence="2" key="1">
    <citation type="journal article" date="2014" name="Front. Microbiol.">
        <title>High frequency of phylogenetically diverse reductive dehalogenase-homologous genes in deep subseafloor sedimentary metagenomes.</title>
        <authorList>
            <person name="Kawai M."/>
            <person name="Futagami T."/>
            <person name="Toyoda A."/>
            <person name="Takaki Y."/>
            <person name="Nishi S."/>
            <person name="Hori S."/>
            <person name="Arai W."/>
            <person name="Tsubouchi T."/>
            <person name="Morono Y."/>
            <person name="Uchiyama I."/>
            <person name="Ito T."/>
            <person name="Fujiyama A."/>
            <person name="Inagaki F."/>
            <person name="Takami H."/>
        </authorList>
    </citation>
    <scope>NUCLEOTIDE SEQUENCE</scope>
    <source>
        <strain evidence="2">Expedition CK06-06</strain>
    </source>
</reference>
<dbReference type="EMBL" id="BART01020875">
    <property type="protein sequence ID" value="GAG93367.1"/>
    <property type="molecule type" value="Genomic_DNA"/>
</dbReference>
<evidence type="ECO:0008006" key="3">
    <source>
        <dbReference type="Google" id="ProtNLM"/>
    </source>
</evidence>
<sequence length="72" mass="7723">DHQYIALLSEQDPAQRGKVMTLGAAGVLVGFTIAGPTGPWVYTHYGVNGMCLGSALATAIAFLICWNWVREN</sequence>
<dbReference type="Gene3D" id="1.20.1250.20">
    <property type="entry name" value="MFS general substrate transporter like domains"/>
    <property type="match status" value="1"/>
</dbReference>
<keyword evidence="1" id="KW-0812">Transmembrane</keyword>
<gene>
    <name evidence="2" type="ORF">S01H4_38676</name>
</gene>
<evidence type="ECO:0000256" key="1">
    <source>
        <dbReference type="SAM" id="Phobius"/>
    </source>
</evidence>
<feature type="transmembrane region" description="Helical" evidence="1">
    <location>
        <begin position="21"/>
        <end position="41"/>
    </location>
</feature>
<feature type="non-terminal residue" evidence="2">
    <location>
        <position position="1"/>
    </location>
</feature>
<keyword evidence="1" id="KW-0472">Membrane</keyword>
<protein>
    <recommendedName>
        <fullName evidence="3">Major facilitator superfamily (MFS) profile domain-containing protein</fullName>
    </recommendedName>
</protein>
<evidence type="ECO:0000313" key="2">
    <source>
        <dbReference type="EMBL" id="GAG93367.1"/>
    </source>
</evidence>
<name>X1CK02_9ZZZZ</name>